<accession>A0AC35GPD7</accession>
<proteinExistence type="predicted"/>
<evidence type="ECO:0000313" key="2">
    <source>
        <dbReference type="WBParaSite" id="PS1159_v2.g7336.t1"/>
    </source>
</evidence>
<protein>
    <submittedName>
        <fullName evidence="2">Uncharacterized protein</fullName>
    </submittedName>
</protein>
<reference evidence="2" key="1">
    <citation type="submission" date="2022-11" db="UniProtKB">
        <authorList>
            <consortium name="WormBaseParasite"/>
        </authorList>
    </citation>
    <scope>IDENTIFICATION</scope>
</reference>
<dbReference type="Proteomes" id="UP000887580">
    <property type="component" value="Unplaced"/>
</dbReference>
<dbReference type="WBParaSite" id="PS1159_v2.g7336.t1">
    <property type="protein sequence ID" value="PS1159_v2.g7336.t1"/>
    <property type="gene ID" value="PS1159_v2.g7336"/>
</dbReference>
<evidence type="ECO:0000313" key="1">
    <source>
        <dbReference type="Proteomes" id="UP000887580"/>
    </source>
</evidence>
<sequence>MHFLITEEQQRDDEHHFHEHHLRHNHQHHQQQQQQQQNSDSDVGDSKNKQQPQHPRRNKRKRRGSNSAAKKIRKSLGSANAPPRHVHGGDWKEMLSMTQKVAFQLARPQSDGHLTEIPRRQSLKPSNSMDTVRSKSNISGSKESLARRRAPSSSSTAQADWIIENFEKRECSFFISSSKDPDKCGCGKWRNQHSAQAFQGPEERYRGSRDQKWVISRHTLSAPTDAFGTIEFQGGPHPHKAQYIRLSFDSNPADIMTLFEKVWQIPPPKLIITVHGGISNFDIQPKLARVFRKGLLKAARTTGAWIITSGINAGVVRHVAAAVEGAIESGKNKSKPKIISIGIAPWGLLKKKDDFIGEDKVVAYHPHSFSPKGRFAVLNNRHSYFLLVDNGTNGRYGADIILRRALEGYIVKKQKIDGGERSVPVVCVCLEGGTCTIRTVLDYVTNYPRVPVVICDGSGRASDLLAFAHQHVNQEGTLPEGIRPQMLSLIKNVFGYNHENAQCLLLDIIACVREKKLITVFRLGEDQKHDVDYAILTALLKGHNLKPSEQLALALAWNRVDIARSDVFVMGQDWSTSDLHDAMLEALIHNRVDFVRLLLENGVSMHKFLTIERLEQLYNTEHPSTLYFIVRDVVRINSNYRYVLPHIGLAIEKLMGYGYRSFYTGSQFRKQYTESKQKLLTKLRRNSYNTRSQHNMNNDYLAGPLSVIASSFGINPSSDTAQDTSQLAAAPSGSRALSNHLLWRSAFRHDNFLGPPNNISTPPPTITNNGKETIIEIEDDASSEQYDGDQFTFQYPFNDLLIWAVLTKRHEMALCMWEHGEEAMAKALVACRLYKSLSKEAAEDYLEVEICEELKKYADEFRQLSLELLDTCYKHDDANTLQLLTYELSYWGHETCLSLAVIVNNKAFLAHPCCQILLADLWHGGLRIRSNSNFKVVLGLLCPPTIFFLEFKSREELMKQPQTAAEHEDDINDSDSSSDSDVSSSSSGDSDYEYDPTHAGPQNRRVSTDSVHSTNFPYIFPSRRKRRENNVDKNASGGGGGVEMRNRDATPNPHHLTPNGRPHAASIATPGYAEPTSRKRIRTLSQRGKSSFSENHGDSIESSTVSPQTKVEERKKPDYQKRKSIFTTMAQKTFKRGNSDDVPKDSFFVRFYGKRQIKIRRKFYEFFVAPITTFWSWCISYIIFLGVMTYVLLIRTPPTPTYYEYFLYFYVSSFGVEMVRKFFMSEPKRLKEKFGHFFFCNYWNIFTACAVVSFFIGVVIRLFDSQSYGRCIMAISSVLWSIKLLDFFSVHPKFGPLVTMAGKMILSMTHVVIMLCVSMLSFGLARQSITFPNEEWHWILIRNIFYKPYFMLYGEVYADEIDTCGDTLWDGHLEDGVSIPDYLKNSTHSCVPGYWIPPLLMVVFLLISNILLISMLIAIFNNIFVETNQIAQQIWLFQRYHQVMEYESTPFVPPPFTLIYHFYMLLKVIKHKLMICCKLKKNTKKKLFDFSLKLFLSPDQVEKLHDFEEECVEDYARDKEYQKNRSNEERLQRTAERTDLLLVRMNDLIVKESHLKSNVHMLESRIEMIEERQNEMLDCLRQITSALPTIVSALQPRVTTPLGDIIPQPSFPKISTIEEPQKSENVGTEITGSQNNVVVDVISSSNEQTPFSDEQSAGTRRLRTSTISGHELSQPPQSQPNSSKLFGSILSLNSAQQKSGSVRRRNVRPHDEYTSITDTIEIGGIGPSIRIKEYRHHNNGDSDTNDLPLRTEAEDDDEEDFDFNAADASDLDTSRDTPTTTLKRAKQSFVKRQNTILQKYEEDVGGHRYEGETGDDITSGGSSPELVKSRSSTLKTVIQNADSDEYLQFTIDGDATPKPSITVTSFSEPSTPESTPSKKPLLQKQFQVDPVHEDSKP</sequence>
<name>A0AC35GPD7_9BILA</name>
<organism evidence="1 2">
    <name type="scientific">Panagrolaimus sp. PS1159</name>
    <dbReference type="NCBI Taxonomy" id="55785"/>
    <lineage>
        <taxon>Eukaryota</taxon>
        <taxon>Metazoa</taxon>
        <taxon>Ecdysozoa</taxon>
        <taxon>Nematoda</taxon>
        <taxon>Chromadorea</taxon>
        <taxon>Rhabditida</taxon>
        <taxon>Tylenchina</taxon>
        <taxon>Panagrolaimomorpha</taxon>
        <taxon>Panagrolaimoidea</taxon>
        <taxon>Panagrolaimidae</taxon>
        <taxon>Panagrolaimus</taxon>
    </lineage>
</organism>